<comment type="caution">
    <text evidence="3">The sequence shown here is derived from an EMBL/GenBank/DDBJ whole genome shotgun (WGS) entry which is preliminary data.</text>
</comment>
<dbReference type="Gene3D" id="3.30.365.10">
    <property type="entry name" value="Aldehyde oxidase/xanthine dehydrogenase, molybdopterin binding domain"/>
    <property type="match status" value="5"/>
</dbReference>
<feature type="domain" description="Aldehyde oxidase/xanthine dehydrogenase a/b hammerhead" evidence="2">
    <location>
        <begin position="23"/>
        <end position="129"/>
    </location>
</feature>
<reference evidence="3 4" key="1">
    <citation type="submission" date="2016-05" db="EMBL/GenBank/DDBJ databases">
        <title>Paenibacillus oryzae. sp. nov., isolated from the rice root.</title>
        <authorList>
            <person name="Zhang J."/>
            <person name="Zhang X."/>
        </authorList>
    </citation>
    <scope>NUCLEOTIDE SEQUENCE [LARGE SCALE GENOMIC DNA]</scope>
    <source>
        <strain evidence="3 4">1DrF-4</strain>
    </source>
</reference>
<evidence type="ECO:0000313" key="3">
    <source>
        <dbReference type="EMBL" id="OBR66895.1"/>
    </source>
</evidence>
<dbReference type="GO" id="GO:0016491">
    <property type="term" value="F:oxidoreductase activity"/>
    <property type="evidence" value="ECO:0007669"/>
    <property type="project" value="InterPro"/>
</dbReference>
<dbReference type="InterPro" id="IPR017609">
    <property type="entry name" value="Xanthine_dehydrogenase_dsu"/>
</dbReference>
<dbReference type="RefSeq" id="WP_068681291.1">
    <property type="nucleotide sequence ID" value="NZ_LYPA01000043.1"/>
</dbReference>
<evidence type="ECO:0000259" key="2">
    <source>
        <dbReference type="SMART" id="SM01008"/>
    </source>
</evidence>
<dbReference type="InterPro" id="IPR016208">
    <property type="entry name" value="Ald_Oxase/xanthine_DH-like"/>
</dbReference>
<dbReference type="NCBIfam" id="TIGR03196">
    <property type="entry name" value="pucD"/>
    <property type="match status" value="1"/>
</dbReference>
<dbReference type="PANTHER" id="PTHR11908">
    <property type="entry name" value="XANTHINE DEHYDROGENASE"/>
    <property type="match status" value="1"/>
</dbReference>
<dbReference type="InterPro" id="IPR046867">
    <property type="entry name" value="AldOxase/xan_DH_MoCoBD2"/>
</dbReference>
<dbReference type="AlphaFoldDB" id="A0A1A5YNB1"/>
<dbReference type="Pfam" id="PF01315">
    <property type="entry name" value="Ald_Xan_dh_C"/>
    <property type="match status" value="1"/>
</dbReference>
<organism evidence="3 4">
    <name type="scientific">Paenibacillus oryzae</name>
    <dbReference type="NCBI Taxonomy" id="1844972"/>
    <lineage>
        <taxon>Bacteria</taxon>
        <taxon>Bacillati</taxon>
        <taxon>Bacillota</taxon>
        <taxon>Bacilli</taxon>
        <taxon>Bacillales</taxon>
        <taxon>Paenibacillaceae</taxon>
        <taxon>Paenibacillus</taxon>
    </lineage>
</organism>
<dbReference type="InterPro" id="IPR000674">
    <property type="entry name" value="Ald_Oxase/Xan_DH_a/b"/>
</dbReference>
<dbReference type="SUPFAM" id="SSF54665">
    <property type="entry name" value="CO dehydrogenase molybdoprotein N-domain-like"/>
    <property type="match status" value="1"/>
</dbReference>
<feature type="region of interest" description="Disordered" evidence="1">
    <location>
        <begin position="1"/>
        <end position="20"/>
    </location>
</feature>
<evidence type="ECO:0000313" key="4">
    <source>
        <dbReference type="Proteomes" id="UP000092024"/>
    </source>
</evidence>
<sequence length="775" mass="82766">MLLNRESAGKRWKTRPDGPAKVTGSLSYLTDLSVPGMLHGKVLRSLYPHARIMAISIDEALKAPGVAAVLTHRDVPGLNGFGIVTPDQPVFCSEVVRYTGDAIAAIAAETVEQALYALSLIQVDYEPLPVVTDPEKALLEDAPQLHPGGNMLHRTDYSRGEPEQAFEDCAYVTEGIYYTPRQMHAYMETEGGLFVPEESGRLTVYAATQHGFKDRMQLSRILAMPEEQIRIVSSPIGGSFGGKDELNVQPYGALLALATGKPVKIHNSRRESVTAGLKRHPMKLTMKTGMDRDGKLLAHEVKIVADTGAYSTLGGPVLNFATEHSIGPYRIPHVSVKGVSVFTNNGVSGEFRGFGGNQSIFALESQLDRLAAAAGMDPWVLRRINLRERDDPGPLGQTVLPSEGPEQVWRSVAASPIWLRKEQMDRGEIKTPPSPWLKRGVGAAMTMHGSGLGYGIPDPGGGRLGLSADGKLEAAFSFEEFGQGITATLEIMLTEMLGCHRDDLRIVIGDTDRTPHNGSSTASRSTTVAYMALKDLVPRISEILCRIASLAAGLPASELQTGPGGVWHKVAAGGYKKRDKKTASPLITYAELAAAAGEAIQLEADFHFPVTPDPVVGGHYLYTATAAAVEVEVNLLTGAVSVLDQYHAVAAGPVVNPMGYVGQIEGGSVMAQGFALFEDVCFSEGVPRTMNFDTYLIPGICDISPGFHIDAIQELPQDDPYGPRGIGEVGSVVLAPAITAAVHHAVGISIGKLPISREELSGILPDLLAEKVGTP</sequence>
<dbReference type="Pfam" id="PF02738">
    <property type="entry name" value="MoCoBD_1"/>
    <property type="match status" value="1"/>
</dbReference>
<gene>
    <name evidence="3" type="ORF">A7K91_16830</name>
</gene>
<dbReference type="InterPro" id="IPR008274">
    <property type="entry name" value="AldOxase/xan_DH_MoCoBD1"/>
</dbReference>
<dbReference type="Gene3D" id="3.90.1170.50">
    <property type="entry name" value="Aldehyde oxidase/xanthine dehydrogenase, a/b hammerhead"/>
    <property type="match status" value="1"/>
</dbReference>
<dbReference type="PANTHER" id="PTHR11908:SF157">
    <property type="entry name" value="XANTHINE DEHYDROGENASE SUBUNIT D-RELATED"/>
    <property type="match status" value="1"/>
</dbReference>
<protein>
    <submittedName>
        <fullName evidence="3">Xanthine dehydrogenase subunit D</fullName>
    </submittedName>
</protein>
<dbReference type="Pfam" id="PF20256">
    <property type="entry name" value="MoCoBD_2"/>
    <property type="match status" value="1"/>
</dbReference>
<dbReference type="EMBL" id="LYPA01000043">
    <property type="protein sequence ID" value="OBR66895.1"/>
    <property type="molecule type" value="Genomic_DNA"/>
</dbReference>
<dbReference type="OrthoDB" id="9759099at2"/>
<dbReference type="STRING" id="1844972.A7K91_16830"/>
<dbReference type="GO" id="GO:0005506">
    <property type="term" value="F:iron ion binding"/>
    <property type="evidence" value="ECO:0007669"/>
    <property type="project" value="InterPro"/>
</dbReference>
<dbReference type="SMART" id="SM01008">
    <property type="entry name" value="Ald_Xan_dh_C"/>
    <property type="match status" value="1"/>
</dbReference>
<proteinExistence type="predicted"/>
<dbReference type="InterPro" id="IPR036856">
    <property type="entry name" value="Ald_Oxase/Xan_DH_a/b_sf"/>
</dbReference>
<keyword evidence="4" id="KW-1185">Reference proteome</keyword>
<accession>A0A1A5YNB1</accession>
<dbReference type="Proteomes" id="UP000092024">
    <property type="component" value="Unassembled WGS sequence"/>
</dbReference>
<evidence type="ECO:0000256" key="1">
    <source>
        <dbReference type="SAM" id="MobiDB-lite"/>
    </source>
</evidence>
<dbReference type="InterPro" id="IPR037165">
    <property type="entry name" value="AldOxase/xan_DH_Mopterin-bd_sf"/>
</dbReference>
<dbReference type="SUPFAM" id="SSF56003">
    <property type="entry name" value="Molybdenum cofactor-binding domain"/>
    <property type="match status" value="1"/>
</dbReference>
<name>A0A1A5YNB1_9BACL</name>